<evidence type="ECO:0000256" key="4">
    <source>
        <dbReference type="SAM" id="MobiDB-lite"/>
    </source>
</evidence>
<dbReference type="GO" id="GO:0005634">
    <property type="term" value="C:nucleus"/>
    <property type="evidence" value="ECO:0007669"/>
    <property type="project" value="TreeGrafter"/>
</dbReference>
<feature type="compositionally biased region" description="Basic and acidic residues" evidence="4">
    <location>
        <begin position="515"/>
        <end position="531"/>
    </location>
</feature>
<keyword evidence="1 3" id="KW-0853">WD repeat</keyword>
<dbReference type="PROSITE" id="PS50082">
    <property type="entry name" value="WD_REPEATS_2"/>
    <property type="match status" value="6"/>
</dbReference>
<feature type="compositionally biased region" description="Basic residues" evidence="4">
    <location>
        <begin position="1100"/>
        <end position="1111"/>
    </location>
</feature>
<evidence type="ECO:0000259" key="5">
    <source>
        <dbReference type="PROSITE" id="PS50181"/>
    </source>
</evidence>
<protein>
    <submittedName>
        <fullName evidence="6">Cdc4 and related F-box and WD-40 proteins</fullName>
    </submittedName>
</protein>
<evidence type="ECO:0000256" key="2">
    <source>
        <dbReference type="ARBA" id="ARBA00022737"/>
    </source>
</evidence>
<dbReference type="EMBL" id="LN483157">
    <property type="protein sequence ID" value="CED83858.1"/>
    <property type="molecule type" value="Genomic_DNA"/>
</dbReference>
<feature type="region of interest" description="Disordered" evidence="4">
    <location>
        <begin position="209"/>
        <end position="285"/>
    </location>
</feature>
<dbReference type="GO" id="GO:0043130">
    <property type="term" value="F:ubiquitin binding"/>
    <property type="evidence" value="ECO:0007669"/>
    <property type="project" value="TreeGrafter"/>
</dbReference>
<feature type="repeat" description="WD" evidence="3">
    <location>
        <begin position="847"/>
        <end position="885"/>
    </location>
</feature>
<reference evidence="6" key="1">
    <citation type="submission" date="2014-08" db="EMBL/GenBank/DDBJ databases">
        <authorList>
            <person name="Sharma Rahul"/>
            <person name="Thines Marco"/>
        </authorList>
    </citation>
    <scope>NUCLEOTIDE SEQUENCE</scope>
</reference>
<dbReference type="InterPro" id="IPR001810">
    <property type="entry name" value="F-box_dom"/>
</dbReference>
<dbReference type="GO" id="GO:0043161">
    <property type="term" value="P:proteasome-mediated ubiquitin-dependent protein catabolic process"/>
    <property type="evidence" value="ECO:0007669"/>
    <property type="project" value="TreeGrafter"/>
</dbReference>
<dbReference type="InterPro" id="IPR036322">
    <property type="entry name" value="WD40_repeat_dom_sf"/>
</dbReference>
<dbReference type="PANTHER" id="PTHR19849:SF1">
    <property type="entry name" value="F-BOX_WD REPEAT-CONTAINING PROTEIN 7"/>
    <property type="match status" value="1"/>
</dbReference>
<dbReference type="InterPro" id="IPR015943">
    <property type="entry name" value="WD40/YVTN_repeat-like_dom_sf"/>
</dbReference>
<feature type="compositionally biased region" description="Basic and acidic residues" evidence="4">
    <location>
        <begin position="1"/>
        <end position="11"/>
    </location>
</feature>
<dbReference type="InterPro" id="IPR019775">
    <property type="entry name" value="WD40_repeat_CS"/>
</dbReference>
<name>A0A0F7SV92_PHARH</name>
<dbReference type="Gene3D" id="1.20.1280.50">
    <property type="match status" value="1"/>
</dbReference>
<dbReference type="Gene3D" id="2.130.10.10">
    <property type="entry name" value="YVTN repeat-like/Quinoprotein amine dehydrogenase"/>
    <property type="match status" value="1"/>
</dbReference>
<keyword evidence="2" id="KW-0677">Repeat</keyword>
<dbReference type="PRINTS" id="PR00320">
    <property type="entry name" value="GPROTEINBRPT"/>
</dbReference>
<feature type="compositionally biased region" description="Polar residues" evidence="4">
    <location>
        <begin position="232"/>
        <end position="258"/>
    </location>
</feature>
<dbReference type="CDD" id="cd00200">
    <property type="entry name" value="WD40"/>
    <property type="match status" value="1"/>
</dbReference>
<dbReference type="SMART" id="SM00320">
    <property type="entry name" value="WD40"/>
    <property type="match status" value="8"/>
</dbReference>
<dbReference type="InterPro" id="IPR036047">
    <property type="entry name" value="F-box-like_dom_sf"/>
</dbReference>
<feature type="repeat" description="WD" evidence="3">
    <location>
        <begin position="807"/>
        <end position="846"/>
    </location>
</feature>
<proteinExistence type="predicted"/>
<feature type="compositionally biased region" description="Acidic residues" evidence="4">
    <location>
        <begin position="1134"/>
        <end position="1150"/>
    </location>
</feature>
<dbReference type="PANTHER" id="PTHR19849">
    <property type="entry name" value="PHOSPHOLIPASE A-2-ACTIVATING PROTEIN"/>
    <property type="match status" value="1"/>
</dbReference>
<dbReference type="InterPro" id="IPR020472">
    <property type="entry name" value="WD40_PAC1"/>
</dbReference>
<dbReference type="AlphaFoldDB" id="A0A0F7SV92"/>
<sequence length="1150" mass="126603">MAFSRSDRDMRSVTLSPSESFSAVDRTPTSGLSSSTVVSQPTVSHRVQSHAPPNMTTVGPDGRPPSRIERGEDGSMYLVWEPGVTETTTTHVTRTITTFPPLRLPAPLPASTSNPLGYPQIPLPTHLSPSLYPLALEPTPDDLRSFSMNLGGKKVVFTDRGLNEEDFLGERKERVGPGWRKMKSSASGSEIAWQGLRRVDLGEVLGSMEAKDSSRWKGKSRQTEPLEDLSLRSPTSSNRHTSSLGSSTFFGNEGTTRSPPRKRLRDASIGGGIPSPSPMMDDDVTRSPIATTMTATAASRTHDVPLDPHQPSIGSGAEITTLHSLPALLAQFDHLPPKIKEHFLIQCLRRTTRPSIQRVSQFISPALKFDFVSLFPAEISIAIFTFLDRPGLAAAIRVSRKWSEMIDSQRSIWAGRLKSEGFWYGFGAEEEEEDLIRRRWEVMDEREERARKSGSGRSLGTPGEVPADPFDGSSPRTRTRDEDRPDSNEACASSDVKMGADEGDDDRLGTATISRKFEEPGKEGEREADLGKKRRRSHPLKQVYRLRQQQKANWSRRKPRGGRFMFHGHGSYVVTCLQFDNDKIVSASDDHSINIYSIKDGSLRCRLDGHEGGVWALQYKADVLVSGSTDRTVRIWSIKRHEQTHIFHGHTSTVRCLQIVEPVKQPNGEFLPPYPLIVTGSRDNTLRVWRLPRDGEPEYKSNKNPYRKKTEGVNPEENPFHNHLLEGHTHAVRAIAAHGRYCVSGSYDCTVRVWDIVKGTCLYTLRGHAQKVYSVVLDTGRNRVASGSMDGTVKVWDLITGKCLATLEGHSSLVGLLGISPNHLVSAAADSTIKVWDAATLECQHTLKGHQGAITCFQHDETKIISGSEGTLKMWDIKDGTFVQDLVTGVQGVWRVSFSNRYVVSASNRTGLTVFDVIDFGDSGYDDGAGDETLDEFIIPEWERANRLEPRTYQTNESTTESGGLVTHSLSSVYPSNPLFGNTKDLTRVHLPTTPTKIHLRKIRTTQLNPSSTAPTTATTVGNPSASDTFANASHQVETPSQPLQNQLPGASPVTVVHPTDTAFPNAYSDTAGASSTMSNWLLGTANSGIGNGPHTHTSSFRRHPHSHYPHHQPSQGSVWATGADSAGDPPETVWEDDDDVASTEMEEDN</sequence>
<feature type="compositionally biased region" description="Polar residues" evidence="4">
    <location>
        <begin position="13"/>
        <end position="32"/>
    </location>
</feature>
<dbReference type="PROSITE" id="PS50181">
    <property type="entry name" value="FBOX"/>
    <property type="match status" value="1"/>
</dbReference>
<feature type="repeat" description="WD" evidence="3">
    <location>
        <begin position="607"/>
        <end position="646"/>
    </location>
</feature>
<feature type="compositionally biased region" description="Low complexity" evidence="4">
    <location>
        <begin position="33"/>
        <end position="44"/>
    </location>
</feature>
<organism evidence="6">
    <name type="scientific">Phaffia rhodozyma</name>
    <name type="common">Yeast</name>
    <name type="synonym">Xanthophyllomyces dendrorhous</name>
    <dbReference type="NCBI Taxonomy" id="264483"/>
    <lineage>
        <taxon>Eukaryota</taxon>
        <taxon>Fungi</taxon>
        <taxon>Dikarya</taxon>
        <taxon>Basidiomycota</taxon>
        <taxon>Agaricomycotina</taxon>
        <taxon>Tremellomycetes</taxon>
        <taxon>Cystofilobasidiales</taxon>
        <taxon>Mrakiaceae</taxon>
        <taxon>Phaffia</taxon>
    </lineage>
</organism>
<dbReference type="SUPFAM" id="SSF81383">
    <property type="entry name" value="F-box domain"/>
    <property type="match status" value="1"/>
</dbReference>
<feature type="repeat" description="WD" evidence="3">
    <location>
        <begin position="725"/>
        <end position="764"/>
    </location>
</feature>
<feature type="compositionally biased region" description="Low complexity" evidence="4">
    <location>
        <begin position="1010"/>
        <end position="1020"/>
    </location>
</feature>
<feature type="repeat" description="WD" evidence="3">
    <location>
        <begin position="676"/>
        <end position="691"/>
    </location>
</feature>
<feature type="region of interest" description="Disordered" evidence="4">
    <location>
        <begin position="1087"/>
        <end position="1150"/>
    </location>
</feature>
<feature type="repeat" description="WD" evidence="3">
    <location>
        <begin position="765"/>
        <end position="806"/>
    </location>
</feature>
<dbReference type="GO" id="GO:0005737">
    <property type="term" value="C:cytoplasm"/>
    <property type="evidence" value="ECO:0007669"/>
    <property type="project" value="TreeGrafter"/>
</dbReference>
<evidence type="ECO:0000256" key="3">
    <source>
        <dbReference type="PROSITE-ProRule" id="PRU00221"/>
    </source>
</evidence>
<feature type="domain" description="F-box" evidence="5">
    <location>
        <begin position="369"/>
        <end position="416"/>
    </location>
</feature>
<feature type="region of interest" description="Disordered" evidence="4">
    <location>
        <begin position="1"/>
        <end position="70"/>
    </location>
</feature>
<feature type="region of interest" description="Disordered" evidence="4">
    <location>
        <begin position="1004"/>
        <end position="1050"/>
    </location>
</feature>
<dbReference type="SUPFAM" id="SSF50978">
    <property type="entry name" value="WD40 repeat-like"/>
    <property type="match status" value="1"/>
</dbReference>
<dbReference type="PROSITE" id="PS50294">
    <property type="entry name" value="WD_REPEATS_REGION"/>
    <property type="match status" value="4"/>
</dbReference>
<dbReference type="GO" id="GO:0010992">
    <property type="term" value="P:ubiquitin recycling"/>
    <property type="evidence" value="ECO:0007669"/>
    <property type="project" value="TreeGrafter"/>
</dbReference>
<dbReference type="Pfam" id="PF00400">
    <property type="entry name" value="WD40"/>
    <property type="match status" value="7"/>
</dbReference>
<dbReference type="InterPro" id="IPR001680">
    <property type="entry name" value="WD40_rpt"/>
</dbReference>
<feature type="compositionally biased region" description="Basic and acidic residues" evidence="4">
    <location>
        <begin position="478"/>
        <end position="487"/>
    </location>
</feature>
<accession>A0A0F7SV92</accession>
<evidence type="ECO:0000313" key="6">
    <source>
        <dbReference type="EMBL" id="CED83858.1"/>
    </source>
</evidence>
<dbReference type="PROSITE" id="PS00678">
    <property type="entry name" value="WD_REPEATS_1"/>
    <property type="match status" value="2"/>
</dbReference>
<dbReference type="Pfam" id="PF12937">
    <property type="entry name" value="F-box-like"/>
    <property type="match status" value="1"/>
</dbReference>
<feature type="compositionally biased region" description="Polar residues" evidence="4">
    <location>
        <begin position="1021"/>
        <end position="1049"/>
    </location>
</feature>
<evidence type="ECO:0000256" key="1">
    <source>
        <dbReference type="ARBA" id="ARBA00022574"/>
    </source>
</evidence>
<feature type="region of interest" description="Disordered" evidence="4">
    <location>
        <begin position="447"/>
        <end position="539"/>
    </location>
</feature>